<accession>A0AAD6DV32</accession>
<reference evidence="2" key="2">
    <citation type="submission" date="2023-01" db="EMBL/GenBank/DDBJ databases">
        <authorList>
            <person name="Petersen C."/>
        </authorList>
    </citation>
    <scope>NUCLEOTIDE SEQUENCE</scope>
    <source>
        <strain evidence="2">IBT 12815</strain>
    </source>
</reference>
<dbReference type="EMBL" id="JAQJAE010000005">
    <property type="protein sequence ID" value="KAJ5593779.1"/>
    <property type="molecule type" value="Genomic_DNA"/>
</dbReference>
<evidence type="ECO:0000313" key="3">
    <source>
        <dbReference type="Proteomes" id="UP001213799"/>
    </source>
</evidence>
<proteinExistence type="predicted"/>
<sequence length="252" mass="27706">MEAIGAASAILAIATAGVQCSVKLVTFAGQVKTAPEQITMVAENVSLSASILQQLGELATENIENEHPTLDGPNVKSVPDTKTTIYGENIQRTTAIVAYSREDQEFLVRAIVAAQKAQLGSPGKEQPEASNVESVKEPPLEKEQPPRFSQRSLPKRIQIQSLYKADMEAQGFRRPHELGYTKEEEEEEEEAILNRKLAVVGGGGEKKEEKDEWKETREKYQFEQAEGEDDDAMSESEGAEGIIDALPSRYTI</sequence>
<comment type="caution">
    <text evidence="2">The sequence shown here is derived from an EMBL/GenBank/DDBJ whole genome shotgun (WGS) entry which is preliminary data.</text>
</comment>
<dbReference type="RefSeq" id="XP_056750405.1">
    <property type="nucleotide sequence ID" value="XM_056901737.1"/>
</dbReference>
<dbReference type="GeneID" id="81591979"/>
<feature type="region of interest" description="Disordered" evidence="1">
    <location>
        <begin position="222"/>
        <end position="252"/>
    </location>
</feature>
<name>A0AAD6DV32_9EURO</name>
<organism evidence="2 3">
    <name type="scientific">Penicillium hordei</name>
    <dbReference type="NCBI Taxonomy" id="40994"/>
    <lineage>
        <taxon>Eukaryota</taxon>
        <taxon>Fungi</taxon>
        <taxon>Dikarya</taxon>
        <taxon>Ascomycota</taxon>
        <taxon>Pezizomycotina</taxon>
        <taxon>Eurotiomycetes</taxon>
        <taxon>Eurotiomycetidae</taxon>
        <taxon>Eurotiales</taxon>
        <taxon>Aspergillaceae</taxon>
        <taxon>Penicillium</taxon>
    </lineage>
</organism>
<reference evidence="2" key="1">
    <citation type="journal article" date="2023" name="IMA Fungus">
        <title>Comparative genomic study of the Penicillium genus elucidates a diverse pangenome and 15 lateral gene transfer events.</title>
        <authorList>
            <person name="Petersen C."/>
            <person name="Sorensen T."/>
            <person name="Nielsen M.R."/>
            <person name="Sondergaard T.E."/>
            <person name="Sorensen J.L."/>
            <person name="Fitzpatrick D.A."/>
            <person name="Frisvad J.C."/>
            <person name="Nielsen K.L."/>
        </authorList>
    </citation>
    <scope>NUCLEOTIDE SEQUENCE</scope>
    <source>
        <strain evidence="2">IBT 12815</strain>
    </source>
</reference>
<evidence type="ECO:0000256" key="1">
    <source>
        <dbReference type="SAM" id="MobiDB-lite"/>
    </source>
</evidence>
<keyword evidence="3" id="KW-1185">Reference proteome</keyword>
<dbReference type="AlphaFoldDB" id="A0AAD6DV32"/>
<feature type="compositionally biased region" description="Basic and acidic residues" evidence="1">
    <location>
        <begin position="134"/>
        <end position="145"/>
    </location>
</feature>
<dbReference type="Proteomes" id="UP001213799">
    <property type="component" value="Unassembled WGS sequence"/>
</dbReference>
<protein>
    <submittedName>
        <fullName evidence="2">Uncharacterized protein</fullName>
    </submittedName>
</protein>
<feature type="compositionally biased region" description="Acidic residues" evidence="1">
    <location>
        <begin position="225"/>
        <end position="238"/>
    </location>
</feature>
<feature type="region of interest" description="Disordered" evidence="1">
    <location>
        <begin position="118"/>
        <end position="155"/>
    </location>
</feature>
<gene>
    <name evidence="2" type="ORF">N7537_010683</name>
</gene>
<evidence type="ECO:0000313" key="2">
    <source>
        <dbReference type="EMBL" id="KAJ5593779.1"/>
    </source>
</evidence>